<name>A0ACC3BDP8_9EURO</name>
<reference evidence="1 2" key="1">
    <citation type="journal article" date="2023" name="ACS Omega">
        <title>Identification of the Neoaspergillic Acid Biosynthesis Gene Cluster by Establishing an In Vitro CRISPR-Ribonucleoprotein Genetic System in Aspergillus melleus.</title>
        <authorList>
            <person name="Yuan B."/>
            <person name="Grau M.F."/>
            <person name="Murata R.M."/>
            <person name="Torok T."/>
            <person name="Venkateswaran K."/>
            <person name="Stajich J.E."/>
            <person name="Wang C.C.C."/>
        </authorList>
    </citation>
    <scope>NUCLEOTIDE SEQUENCE [LARGE SCALE GENOMIC DNA]</scope>
    <source>
        <strain evidence="1 2">IMV 1140</strain>
    </source>
</reference>
<dbReference type="Proteomes" id="UP001177260">
    <property type="component" value="Unassembled WGS sequence"/>
</dbReference>
<sequence length="1103" mass="121982">MPFYNQVLSRLRENPSANFLDAGCCFGQEIRSLVDQGVPSNQLYGCDLEQPFIDLGYQLFRDRNRLEATFATGDLTANDPKFGESELLQKMTGKMDIIFASSLFHLWDYDTGLLAAIRLVKLCRDKPGVMITGRQVGSLLGGHYPMHGVDSESLHYRHNVETLKGFWKDVEDATETRWKVEASFFAEDEIAKAKNVLPGMGHWFRGCAQKVPQAWAWGVITTKAALAARPAEATQAQLMALQQTAQQRANATGEPVASVAQVLIYDGHMLDARVTAVTYCMICTFIYFMARLRASNPKATFTAIFAIIISDLFLLFTPLLPSFSGTLPLTLAKPAAVGIGLGFACSVLFFPQSTSRVVLDSMGDIIELLTHPLAFTMATLGQRDPDLNVGQLRKTQAGIIGQYRKMEPALAFLPLDFSVGCWGAQNVGRFKEPLRQTVAATLSLLELHINRLSGRERAKDVLLKYADQIDSEKGETKEARVVGRHQLSQTARLLDGLRTSESEPIPAETLQALTRAAAEAIEACVVALTAAKDCIRMANSQTWYWRPSSDNRTQLNQQAQRALEDLRAMRITFIENTTKTLVDEFGPSLDSASDDDGGYRNHRIGAIVFGMVFEEVLSSTMDRTEVLLTQILDVFQTCEKTRVWWPASLKAFGTWLAGKGSKTPAMAQAADDNPEEEADQKQTVQEKLRISRGYRTKRRGVVSRVILGTYHWFTSDEGLFALRTVVVTIALGIVSAIPSTAGFYYREKGMWALIMAQTGLVPYMADFTFSVIARVIGTVAGGVLGLLAWYIGSANGPGNPYGLAAIMGVMLVIFIWARLYLPPNLLQGGIMGGATFLLVVAYSFDDTHIPAYGNPGVGYTVFWRRLLLVLIGIGAGIIVQLFPHPPSAAKHISKSLSTTIRTISDHYALLLSCWNQEGQADGQALAEPISLRMAESLVMLDGPIQLLRYEFSSSRFDSDTMDQVKRLCHGLNRNLGRLLYLSASLPRQYRDRLAKLTGLLDHRCIGEVMAVLSVCEQALKTGDAPPELLPTPLVQRSMEYWRAHSLDMILSPEMLRDENYRRYCVGISAYVKFLDTIDQLVLVIKGAVGESHLVAWERAEPMV</sequence>
<protein>
    <submittedName>
        <fullName evidence="1">Uncharacterized protein</fullName>
    </submittedName>
</protein>
<organism evidence="1 2">
    <name type="scientific">Aspergillus melleus</name>
    <dbReference type="NCBI Taxonomy" id="138277"/>
    <lineage>
        <taxon>Eukaryota</taxon>
        <taxon>Fungi</taxon>
        <taxon>Dikarya</taxon>
        <taxon>Ascomycota</taxon>
        <taxon>Pezizomycotina</taxon>
        <taxon>Eurotiomycetes</taxon>
        <taxon>Eurotiomycetidae</taxon>
        <taxon>Eurotiales</taxon>
        <taxon>Aspergillaceae</taxon>
        <taxon>Aspergillus</taxon>
        <taxon>Aspergillus subgen. Circumdati</taxon>
    </lineage>
</organism>
<proteinExistence type="predicted"/>
<evidence type="ECO:0000313" key="1">
    <source>
        <dbReference type="EMBL" id="KAK1148482.1"/>
    </source>
</evidence>
<gene>
    <name evidence="1" type="ORF">N8T08_009487</name>
</gene>
<comment type="caution">
    <text evidence="1">The sequence shown here is derived from an EMBL/GenBank/DDBJ whole genome shotgun (WGS) entry which is preliminary data.</text>
</comment>
<keyword evidence="2" id="KW-1185">Reference proteome</keyword>
<accession>A0ACC3BDP8</accession>
<dbReference type="EMBL" id="JAOPJF010000007">
    <property type="protein sequence ID" value="KAK1148482.1"/>
    <property type="molecule type" value="Genomic_DNA"/>
</dbReference>
<evidence type="ECO:0000313" key="2">
    <source>
        <dbReference type="Proteomes" id="UP001177260"/>
    </source>
</evidence>